<accession>A0A9W9FV37</accession>
<evidence type="ECO:0000313" key="2">
    <source>
        <dbReference type="Proteomes" id="UP001149165"/>
    </source>
</evidence>
<proteinExistence type="predicted"/>
<dbReference type="AlphaFoldDB" id="A0A9W9FV37"/>
<gene>
    <name evidence="1" type="ORF">N7456_003696</name>
</gene>
<dbReference type="Proteomes" id="UP001149165">
    <property type="component" value="Unassembled WGS sequence"/>
</dbReference>
<comment type="caution">
    <text evidence="1">The sequence shown here is derived from an EMBL/GenBank/DDBJ whole genome shotgun (WGS) entry which is preliminary data.</text>
</comment>
<organism evidence="1 2">
    <name type="scientific">Penicillium angulare</name>
    <dbReference type="NCBI Taxonomy" id="116970"/>
    <lineage>
        <taxon>Eukaryota</taxon>
        <taxon>Fungi</taxon>
        <taxon>Dikarya</taxon>
        <taxon>Ascomycota</taxon>
        <taxon>Pezizomycotina</taxon>
        <taxon>Eurotiomycetes</taxon>
        <taxon>Eurotiomycetidae</taxon>
        <taxon>Eurotiales</taxon>
        <taxon>Aspergillaceae</taxon>
        <taxon>Penicillium</taxon>
    </lineage>
</organism>
<sequence length="122" mass="13792">MGNIELDDIERYRPPAYWRVKGQNPPTHFFKPPHRICKCNDHHPPERFPTNNAILAIPPCVTACPYCGFESFADDSLSGVIVRDHILRRHISRDPVFSNIEVQPGVILPSPEPSTQPSSTHV</sequence>
<keyword evidence="2" id="KW-1185">Reference proteome</keyword>
<dbReference type="EMBL" id="JAPQKH010000003">
    <property type="protein sequence ID" value="KAJ5107021.1"/>
    <property type="molecule type" value="Genomic_DNA"/>
</dbReference>
<protein>
    <submittedName>
        <fullName evidence="1">Uncharacterized protein</fullName>
    </submittedName>
</protein>
<reference evidence="1" key="1">
    <citation type="submission" date="2022-11" db="EMBL/GenBank/DDBJ databases">
        <authorList>
            <person name="Petersen C."/>
        </authorList>
    </citation>
    <scope>NUCLEOTIDE SEQUENCE</scope>
    <source>
        <strain evidence="1">IBT 30069</strain>
    </source>
</reference>
<evidence type="ECO:0000313" key="1">
    <source>
        <dbReference type="EMBL" id="KAJ5107021.1"/>
    </source>
</evidence>
<reference evidence="1" key="2">
    <citation type="journal article" date="2023" name="IMA Fungus">
        <title>Comparative genomic study of the Penicillium genus elucidates a diverse pangenome and 15 lateral gene transfer events.</title>
        <authorList>
            <person name="Petersen C."/>
            <person name="Sorensen T."/>
            <person name="Nielsen M.R."/>
            <person name="Sondergaard T.E."/>
            <person name="Sorensen J.L."/>
            <person name="Fitzpatrick D.A."/>
            <person name="Frisvad J.C."/>
            <person name="Nielsen K.L."/>
        </authorList>
    </citation>
    <scope>NUCLEOTIDE SEQUENCE</scope>
    <source>
        <strain evidence="1">IBT 30069</strain>
    </source>
</reference>
<name>A0A9W9FV37_9EURO</name>